<gene>
    <name evidence="1" type="ORF">S06H3_10409</name>
</gene>
<evidence type="ECO:0000313" key="1">
    <source>
        <dbReference type="EMBL" id="GAI07600.1"/>
    </source>
</evidence>
<dbReference type="EMBL" id="BARV01004813">
    <property type="protein sequence ID" value="GAI07600.1"/>
    <property type="molecule type" value="Genomic_DNA"/>
</dbReference>
<accession>X1LYV6</accession>
<name>X1LYV6_9ZZZZ</name>
<feature type="non-terminal residue" evidence="1">
    <location>
        <position position="1"/>
    </location>
</feature>
<dbReference type="AlphaFoldDB" id="X1LYV6"/>
<comment type="caution">
    <text evidence="1">The sequence shown here is derived from an EMBL/GenBank/DDBJ whole genome shotgun (WGS) entry which is preliminary data.</text>
</comment>
<organism evidence="1">
    <name type="scientific">marine sediment metagenome</name>
    <dbReference type="NCBI Taxonomy" id="412755"/>
    <lineage>
        <taxon>unclassified sequences</taxon>
        <taxon>metagenomes</taxon>
        <taxon>ecological metagenomes</taxon>
    </lineage>
</organism>
<protein>
    <submittedName>
        <fullName evidence="1">Uncharacterized protein</fullName>
    </submittedName>
</protein>
<proteinExistence type="predicted"/>
<reference evidence="1" key="1">
    <citation type="journal article" date="2014" name="Front. Microbiol.">
        <title>High frequency of phylogenetically diverse reductive dehalogenase-homologous genes in deep subseafloor sedimentary metagenomes.</title>
        <authorList>
            <person name="Kawai M."/>
            <person name="Futagami T."/>
            <person name="Toyoda A."/>
            <person name="Takaki Y."/>
            <person name="Nishi S."/>
            <person name="Hori S."/>
            <person name="Arai W."/>
            <person name="Tsubouchi T."/>
            <person name="Morono Y."/>
            <person name="Uchiyama I."/>
            <person name="Ito T."/>
            <person name="Fujiyama A."/>
            <person name="Inagaki F."/>
            <person name="Takami H."/>
        </authorList>
    </citation>
    <scope>NUCLEOTIDE SEQUENCE</scope>
    <source>
        <strain evidence="1">Expedition CK06-06</strain>
    </source>
</reference>
<sequence length="58" mass="6511">KVVLTLLGQRLAFLLNMLAPLRLLASQLHPSLSYFHQSLNHKYIAFFPQFIGASPGCQ</sequence>